<dbReference type="AlphaFoldDB" id="A0A5J4VCR5"/>
<reference evidence="2 3" key="1">
    <citation type="submission" date="2019-03" db="EMBL/GenBank/DDBJ databases">
        <title>Single cell metagenomics reveals metabolic interactions within the superorganism composed of flagellate Streblomastix strix and complex community of Bacteroidetes bacteria on its surface.</title>
        <authorList>
            <person name="Treitli S.C."/>
            <person name="Kolisko M."/>
            <person name="Husnik F."/>
            <person name="Keeling P."/>
            <person name="Hampl V."/>
        </authorList>
    </citation>
    <scope>NUCLEOTIDE SEQUENCE [LARGE SCALE GENOMIC DNA]</scope>
    <source>
        <strain evidence="2">ST1C</strain>
    </source>
</reference>
<feature type="region of interest" description="Disordered" evidence="1">
    <location>
        <begin position="1"/>
        <end position="104"/>
    </location>
</feature>
<feature type="compositionally biased region" description="Polar residues" evidence="1">
    <location>
        <begin position="28"/>
        <end position="38"/>
    </location>
</feature>
<dbReference type="EMBL" id="SNRW01008012">
    <property type="protein sequence ID" value="KAA6380257.1"/>
    <property type="molecule type" value="Genomic_DNA"/>
</dbReference>
<evidence type="ECO:0000256" key="1">
    <source>
        <dbReference type="SAM" id="MobiDB-lite"/>
    </source>
</evidence>
<feature type="compositionally biased region" description="Basic and acidic residues" evidence="1">
    <location>
        <begin position="53"/>
        <end position="64"/>
    </location>
</feature>
<evidence type="ECO:0000313" key="2">
    <source>
        <dbReference type="EMBL" id="KAA6380257.1"/>
    </source>
</evidence>
<protein>
    <submittedName>
        <fullName evidence="2">Uncharacterized protein</fullName>
    </submittedName>
</protein>
<gene>
    <name evidence="2" type="ORF">EZS28_024217</name>
</gene>
<feature type="compositionally biased region" description="Polar residues" evidence="1">
    <location>
        <begin position="95"/>
        <end position="104"/>
    </location>
</feature>
<accession>A0A5J4VCR5</accession>
<comment type="caution">
    <text evidence="2">The sequence shown here is derived from an EMBL/GenBank/DDBJ whole genome shotgun (WGS) entry which is preliminary data.</text>
</comment>
<dbReference type="Proteomes" id="UP000324800">
    <property type="component" value="Unassembled WGS sequence"/>
</dbReference>
<name>A0A5J4VCR5_9EUKA</name>
<proteinExistence type="predicted"/>
<organism evidence="2 3">
    <name type="scientific">Streblomastix strix</name>
    <dbReference type="NCBI Taxonomy" id="222440"/>
    <lineage>
        <taxon>Eukaryota</taxon>
        <taxon>Metamonada</taxon>
        <taxon>Preaxostyla</taxon>
        <taxon>Oxymonadida</taxon>
        <taxon>Streblomastigidae</taxon>
        <taxon>Streblomastix</taxon>
    </lineage>
</organism>
<sequence>MKHSHHRKYEQHSNRQSSSLVHFEGQLEIQSEQETLEAQTMHLDGNASVVEQQESKSMKSRPIDSAEAQIFPVPVPDATTNSIISNPKNDDKRQLQQSSSYDQTLDNCSSQILPLIIMQSLLDVDSCSEKSESGEIKHRND</sequence>
<evidence type="ECO:0000313" key="3">
    <source>
        <dbReference type="Proteomes" id="UP000324800"/>
    </source>
</evidence>
<feature type="compositionally biased region" description="Polar residues" evidence="1">
    <location>
        <begin position="78"/>
        <end position="87"/>
    </location>
</feature>